<evidence type="ECO:0000313" key="9">
    <source>
        <dbReference type="EMBL" id="WAO97438.1"/>
    </source>
</evidence>
<dbReference type="EMBL" id="OP903014">
    <property type="protein sequence ID" value="WAO97438.1"/>
    <property type="molecule type" value="mRNA"/>
</dbReference>
<accession>A0A9E9J3J7</accession>
<evidence type="ECO:0000256" key="7">
    <source>
        <dbReference type="SAM" id="MobiDB-lite"/>
    </source>
</evidence>
<organism evidence="9">
    <name type="scientific">Lonicera japonica</name>
    <name type="common">Japanese honeysuckle</name>
    <name type="synonym">Lonicera aureoreticulata</name>
    <dbReference type="NCBI Taxonomy" id="105884"/>
    <lineage>
        <taxon>Eukaryota</taxon>
        <taxon>Viridiplantae</taxon>
        <taxon>Streptophyta</taxon>
        <taxon>Embryophyta</taxon>
        <taxon>Tracheophyta</taxon>
        <taxon>Spermatophyta</taxon>
        <taxon>Magnoliopsida</taxon>
        <taxon>eudicotyledons</taxon>
        <taxon>Gunneridae</taxon>
        <taxon>Pentapetalae</taxon>
        <taxon>asterids</taxon>
        <taxon>campanulids</taxon>
        <taxon>Dipsacales</taxon>
        <taxon>Caprifoliaceae</taxon>
        <taxon>Lonicera</taxon>
    </lineage>
</organism>
<dbReference type="Pfam" id="PF00319">
    <property type="entry name" value="SRF-TF"/>
    <property type="match status" value="1"/>
</dbReference>
<sequence>MGRVKLAIKKIGSSSGRQSTYGKRKNGLFKKASELSILCDIDIVLLMFSPTGRPTLYTGESSTLEEIIGKFSQLTPQERAKRKLESLEALKRTYRKLDHDLNIQEFLGPCYQSVEDMTAEANFLRTQLSELQKRLSYWTSIDKIDSIETLEQLEVSLLTSLNQIHTDKVNHTVQQEMEIQSANKFQDRMHLPFSLALEEQLQHFSCIPTDHSQHMVLSKDPSLLPQRMIGYLPSFKAINSENMFALQRESECSAVTSFGSYSGFFGASEKVGITKIGEEHEFVNELSRTGSFSLQQRKQHKQVQEQQHQYPSYDFGLLCDQIFPYPELINAEENTCEYNIDGRYEVPHSAHDDSSHSIWDSASGTCTAATFDEHLYPLDTFHAWSSTPGNPQDNPCMQSIGPHEGDLF</sequence>
<dbReference type="GO" id="GO:0010152">
    <property type="term" value="P:pollen maturation"/>
    <property type="evidence" value="ECO:0007669"/>
    <property type="project" value="UniProtKB-ARBA"/>
</dbReference>
<dbReference type="GO" id="GO:0005634">
    <property type="term" value="C:nucleus"/>
    <property type="evidence" value="ECO:0007669"/>
    <property type="project" value="UniProtKB-SubCell"/>
</dbReference>
<keyword evidence="3" id="KW-0238">DNA-binding</keyword>
<dbReference type="InterPro" id="IPR036879">
    <property type="entry name" value="TF_MADSbox_sf"/>
</dbReference>
<feature type="compositionally biased region" description="Polar residues" evidence="7">
    <location>
        <begin position="387"/>
        <end position="397"/>
    </location>
</feature>
<keyword evidence="5" id="KW-0539">Nucleus</keyword>
<evidence type="ECO:0000256" key="5">
    <source>
        <dbReference type="ARBA" id="ARBA00023242"/>
    </source>
</evidence>
<feature type="coiled-coil region" evidence="6">
    <location>
        <begin position="77"/>
        <end position="134"/>
    </location>
</feature>
<dbReference type="GO" id="GO:0003677">
    <property type="term" value="F:DNA binding"/>
    <property type="evidence" value="ECO:0007669"/>
    <property type="project" value="UniProtKB-KW"/>
</dbReference>
<feature type="region of interest" description="Disordered" evidence="7">
    <location>
        <begin position="387"/>
        <end position="408"/>
    </location>
</feature>
<dbReference type="PANTHER" id="PTHR48019">
    <property type="entry name" value="SERUM RESPONSE FACTOR HOMOLOG"/>
    <property type="match status" value="1"/>
</dbReference>
<feature type="domain" description="MADS-box" evidence="8">
    <location>
        <begin position="1"/>
        <end position="61"/>
    </location>
</feature>
<proteinExistence type="evidence at transcript level"/>
<dbReference type="FunFam" id="3.40.1810.10:FF:000010">
    <property type="entry name" value="Agamous-like MADS-box protein AGL30"/>
    <property type="match status" value="1"/>
</dbReference>
<evidence type="ECO:0000259" key="8">
    <source>
        <dbReference type="PROSITE" id="PS50066"/>
    </source>
</evidence>
<protein>
    <submittedName>
        <fullName evidence="9">MADS-box transcription factor 36</fullName>
    </submittedName>
</protein>
<keyword evidence="6" id="KW-0175">Coiled coil</keyword>
<dbReference type="GO" id="GO:0080092">
    <property type="term" value="P:regulation of pollen tube growth"/>
    <property type="evidence" value="ECO:0007669"/>
    <property type="project" value="UniProtKB-ARBA"/>
</dbReference>
<dbReference type="SMART" id="SM00432">
    <property type="entry name" value="MADS"/>
    <property type="match status" value="1"/>
</dbReference>
<dbReference type="SUPFAM" id="SSF55455">
    <property type="entry name" value="SRF-like"/>
    <property type="match status" value="1"/>
</dbReference>
<dbReference type="AlphaFoldDB" id="A0A9E9J3J7"/>
<dbReference type="Gene3D" id="3.40.1810.10">
    <property type="entry name" value="Transcription factor, MADS-box"/>
    <property type="match status" value="1"/>
</dbReference>
<keyword evidence="2" id="KW-0805">Transcription regulation</keyword>
<evidence type="ECO:0000256" key="1">
    <source>
        <dbReference type="ARBA" id="ARBA00004123"/>
    </source>
</evidence>
<name>A0A9E9J3J7_LONJA</name>
<evidence type="ECO:0000256" key="4">
    <source>
        <dbReference type="ARBA" id="ARBA00023163"/>
    </source>
</evidence>
<comment type="subcellular location">
    <subcellularLocation>
        <location evidence="1">Nucleus</location>
    </subcellularLocation>
</comment>
<dbReference type="PRINTS" id="PR00404">
    <property type="entry name" value="MADSDOMAIN"/>
</dbReference>
<dbReference type="GO" id="GO:0046983">
    <property type="term" value="F:protein dimerization activity"/>
    <property type="evidence" value="ECO:0007669"/>
    <property type="project" value="InterPro"/>
</dbReference>
<keyword evidence="4" id="KW-0804">Transcription</keyword>
<evidence type="ECO:0000256" key="2">
    <source>
        <dbReference type="ARBA" id="ARBA00023015"/>
    </source>
</evidence>
<dbReference type="PROSITE" id="PS50066">
    <property type="entry name" value="MADS_BOX_2"/>
    <property type="match status" value="1"/>
</dbReference>
<dbReference type="InterPro" id="IPR002100">
    <property type="entry name" value="TF_MADSbox"/>
</dbReference>
<evidence type="ECO:0000256" key="3">
    <source>
        <dbReference type="ARBA" id="ARBA00023125"/>
    </source>
</evidence>
<evidence type="ECO:0000256" key="6">
    <source>
        <dbReference type="SAM" id="Coils"/>
    </source>
</evidence>
<dbReference type="InterPro" id="IPR050142">
    <property type="entry name" value="MADS-box/MEF2_TF"/>
</dbReference>
<reference evidence="9" key="1">
    <citation type="submission" date="2022-11" db="EMBL/GenBank/DDBJ databases">
        <authorList>
            <person name="Lin Y."/>
            <person name="Qi X."/>
            <person name="Wan Y."/>
            <person name="Chen Z."/>
            <person name="Fang H."/>
            <person name="Liang C."/>
        </authorList>
    </citation>
    <scope>NUCLEOTIDE SEQUENCE</scope>
</reference>